<reference evidence="14 15" key="1">
    <citation type="submission" date="2016-02" db="EMBL/GenBank/DDBJ databases">
        <title>Genome analysis of coral dinoflagellate symbionts highlights evolutionary adaptations to a symbiotic lifestyle.</title>
        <authorList>
            <person name="Aranda M."/>
            <person name="Li Y."/>
            <person name="Liew Y.J."/>
            <person name="Baumgarten S."/>
            <person name="Simakov O."/>
            <person name="Wilson M."/>
            <person name="Piel J."/>
            <person name="Ashoor H."/>
            <person name="Bougouffa S."/>
            <person name="Bajic V.B."/>
            <person name="Ryu T."/>
            <person name="Ravasi T."/>
            <person name="Bayer T."/>
            <person name="Micklem G."/>
            <person name="Kim H."/>
            <person name="Bhak J."/>
            <person name="Lajeunesse T.C."/>
            <person name="Voolstra C.R."/>
        </authorList>
    </citation>
    <scope>NUCLEOTIDE SEQUENCE [LARGE SCALE GENOMIC DNA]</scope>
    <source>
        <strain evidence="14 15">CCMP2467</strain>
    </source>
</reference>
<dbReference type="InterPro" id="IPR016166">
    <property type="entry name" value="FAD-bd_PCMH"/>
</dbReference>
<evidence type="ECO:0000313" key="15">
    <source>
        <dbReference type="Proteomes" id="UP000186817"/>
    </source>
</evidence>
<dbReference type="EMBL" id="LSRX01000219">
    <property type="protein sequence ID" value="OLQ04052.1"/>
    <property type="molecule type" value="Genomic_DNA"/>
</dbReference>
<evidence type="ECO:0000256" key="12">
    <source>
        <dbReference type="SAM" id="Phobius"/>
    </source>
</evidence>
<evidence type="ECO:0000256" key="6">
    <source>
        <dbReference type="ARBA" id="ARBA00022630"/>
    </source>
</evidence>
<evidence type="ECO:0000256" key="7">
    <source>
        <dbReference type="ARBA" id="ARBA00022827"/>
    </source>
</evidence>
<dbReference type="Pfam" id="PF02427">
    <property type="entry name" value="PSI_PsaE"/>
    <property type="match status" value="1"/>
</dbReference>
<name>A0A1Q9E9G1_SYMMI</name>
<dbReference type="PROSITE" id="PS51387">
    <property type="entry name" value="FAD_PCMH"/>
    <property type="match status" value="1"/>
</dbReference>
<sequence length="1241" mass="138202">MRPSRVAHFLRWAPRAAASGERSYGAGAVAAAGALGFGIGLSLTFADSRLRERALPGSGFRTCCDQALTPAQRSLAQKLRTIVGPSNVVEDSEETGTMVGRGLALAVVRPGTLNEAVQVLRACVAADTAITPQGAKTGLTGGSVPRDSGCDRPFVVINMRRLDKILPIGAGEHVLCFAGAGIFSLQEALKPLKRDSHSVLGSIFLNPSVAAGIAFGSGGTQVHKGPAYTDRALYCRVTKQGEVEVVNTLGLKTPPGQDIVPFLDGAGELAEGDVDPTCQLAASWPNYPVHVTTFDEKASRYCSDLAGEDCNRSEGKVLILATVHDTFPLPRQSKFVWISCKDFATANLLKRKVALSSPDCLPKQFEYMGRAQFDCCDRGGRVLIKLIELLGMMNLSGLWNFKLKFEALPIPFVNILADTVLWYLNPLFPESLPTQLMQQGRDYDHHVIMEMTEFGGGELKRLEALLDSFLATLPEGQAKRYVCRDAFESSRVMLFRFAVQPSIRTMAVGTGRQGLIIDYAMPKNFDKILELPEDWGIEMRCLCSHFGCNVFHESLVLRNDVDAEEVKKKIKKFIDSSGGKLPAEHGHGTEYAAPHVYRSALATVRRMSEEDIVLSLLEREDFESGDGEVSLAQDLLSESWLVPCPPPGQKKECVLFLAAACALALWTPLSFVGTAIASSSAQPRTALRAEVKKAPKKKAKGPWVGPKKGSWVKILRPESYWFQQRGQVVNVNQKPEVKYPVTVKFDSVNYANVNTNGYALWEVIEAPAPGPGEDRVSDVAGSCFVFKEHREDLMGVTYEFVLYDTRRCTLECIPQLNFFEGGQPPWRCEGNYEVEDGEIVMEAARLRSDGLADGRQVGPPPALPSQDPVQLKKAQLQKEEEEAAKRKTELEAQREELDRERLRQEEQANREKARSGYGCGMIWLAAGCGQACSRYSWNSCGRTALAASGIGARLHRCGLADLDEELRQQQAAQEAWSRDCTATAFASNNPGQSSKDGTSQAEAAQRREELERQKEELRRMEEELRRQREELKALEEERQELAQREEQEMQRRKQEGEQETQRLAAEAEKQRAELQRRREELQAVEAAREEALAKKMEEELVFMQRAAGPTRCGKCQEIHWALRQQREELRALEAEREEILHRKLEEQQKLREDEEAEAQRAAEAAEHDDSVLPKPPQRKRRSSESERLSETGEELEALEAETDSARRQKEDEERRLEEEQAGRSWNNQAVICLNLLAVRTK</sequence>
<feature type="transmembrane region" description="Helical" evidence="12">
    <location>
        <begin position="24"/>
        <end position="46"/>
    </location>
</feature>
<comment type="subcellular location">
    <subcellularLocation>
        <location evidence="3">Membrane</location>
        <topology evidence="3">Peripheral membrane protein</topology>
    </subcellularLocation>
</comment>
<dbReference type="PANTHER" id="PTHR43716:SF1">
    <property type="entry name" value="D-2-HYDROXYGLUTARATE DEHYDROGENASE, MITOCHONDRIAL"/>
    <property type="match status" value="1"/>
</dbReference>
<dbReference type="GO" id="GO:0015979">
    <property type="term" value="P:photosynthesis"/>
    <property type="evidence" value="ECO:0007669"/>
    <property type="project" value="UniProtKB-KW"/>
</dbReference>
<dbReference type="Gene3D" id="2.30.30.50">
    <property type="match status" value="1"/>
</dbReference>
<evidence type="ECO:0000256" key="4">
    <source>
        <dbReference type="ARBA" id="ARBA00007501"/>
    </source>
</evidence>
<evidence type="ECO:0000256" key="8">
    <source>
        <dbReference type="ARBA" id="ARBA00022836"/>
    </source>
</evidence>
<dbReference type="Proteomes" id="UP000186817">
    <property type="component" value="Unassembled WGS sequence"/>
</dbReference>
<gene>
    <name evidence="14" type="primary">dld</name>
    <name evidence="14" type="ORF">AK812_SmicGene12904</name>
</gene>
<keyword evidence="9" id="KW-0560">Oxidoreductase</keyword>
<dbReference type="GO" id="GO:0022904">
    <property type="term" value="P:respiratory electron transport chain"/>
    <property type="evidence" value="ECO:0007669"/>
    <property type="project" value="TreeGrafter"/>
</dbReference>
<dbReference type="InterPro" id="IPR036318">
    <property type="entry name" value="FAD-bd_PCMH-like_sf"/>
</dbReference>
<dbReference type="SUPFAM" id="SSF56176">
    <property type="entry name" value="FAD-binding/transporter-associated domain-like"/>
    <property type="match status" value="1"/>
</dbReference>
<keyword evidence="12" id="KW-1133">Transmembrane helix</keyword>
<keyword evidence="8" id="KW-0603">Photosystem I</keyword>
<dbReference type="GO" id="GO:0009538">
    <property type="term" value="C:photosystem I reaction center"/>
    <property type="evidence" value="ECO:0007669"/>
    <property type="project" value="InterPro"/>
</dbReference>
<evidence type="ECO:0000256" key="1">
    <source>
        <dbReference type="ARBA" id="ARBA00001974"/>
    </source>
</evidence>
<feature type="region of interest" description="Disordered" evidence="11">
    <location>
        <begin position="1042"/>
        <end position="1074"/>
    </location>
</feature>
<comment type="cofactor">
    <cofactor evidence="1">
        <name>FAD</name>
        <dbReference type="ChEBI" id="CHEBI:57692"/>
    </cofactor>
</comment>
<comment type="caution">
    <text evidence="14">The sequence shown here is derived from an EMBL/GenBank/DDBJ whole genome shotgun (WGS) entry which is preliminary data.</text>
</comment>
<evidence type="ECO:0000313" key="14">
    <source>
        <dbReference type="EMBL" id="OLQ04052.1"/>
    </source>
</evidence>
<keyword evidence="15" id="KW-1185">Reference proteome</keyword>
<evidence type="ECO:0000256" key="10">
    <source>
        <dbReference type="ARBA" id="ARBA00023136"/>
    </source>
</evidence>
<organism evidence="14 15">
    <name type="scientific">Symbiodinium microadriaticum</name>
    <name type="common">Dinoflagellate</name>
    <name type="synonym">Zooxanthella microadriatica</name>
    <dbReference type="NCBI Taxonomy" id="2951"/>
    <lineage>
        <taxon>Eukaryota</taxon>
        <taxon>Sar</taxon>
        <taxon>Alveolata</taxon>
        <taxon>Dinophyceae</taxon>
        <taxon>Suessiales</taxon>
        <taxon>Symbiodiniaceae</taxon>
        <taxon>Symbiodinium</taxon>
    </lineage>
</organism>
<dbReference type="Gene3D" id="3.30.1370.20">
    <property type="entry name" value="D-lactate dehydrogenase, cap domain, subdomain 2"/>
    <property type="match status" value="1"/>
</dbReference>
<protein>
    <submittedName>
        <fullName evidence="14">D-lactate dehydrogenase</fullName>
    </submittedName>
</protein>
<evidence type="ECO:0000259" key="13">
    <source>
        <dbReference type="PROSITE" id="PS51387"/>
    </source>
</evidence>
<dbReference type="Gene3D" id="3.30.43.10">
    <property type="entry name" value="Uridine Diphospho-n-acetylenolpyruvylglucosamine Reductase, domain 2"/>
    <property type="match status" value="1"/>
</dbReference>
<feature type="compositionally biased region" description="Basic and acidic residues" evidence="11">
    <location>
        <begin position="1004"/>
        <end position="1017"/>
    </location>
</feature>
<keyword evidence="10 12" id="KW-0472">Membrane</keyword>
<feature type="compositionally biased region" description="Basic and acidic residues" evidence="11">
    <location>
        <begin position="883"/>
        <end position="910"/>
    </location>
</feature>
<dbReference type="GO" id="GO:0016491">
    <property type="term" value="F:oxidoreductase activity"/>
    <property type="evidence" value="ECO:0007669"/>
    <property type="project" value="UniProtKB-KW"/>
</dbReference>
<evidence type="ECO:0000256" key="3">
    <source>
        <dbReference type="ARBA" id="ARBA00004170"/>
    </source>
</evidence>
<dbReference type="InterPro" id="IPR051264">
    <property type="entry name" value="FAD-oxidored/transferase_4"/>
</dbReference>
<keyword evidence="12" id="KW-0812">Transmembrane</keyword>
<feature type="compositionally biased region" description="Polar residues" evidence="11">
    <location>
        <begin position="984"/>
        <end position="999"/>
    </location>
</feature>
<feature type="region of interest" description="Disordered" evidence="11">
    <location>
        <begin position="1145"/>
        <end position="1222"/>
    </location>
</feature>
<comment type="similarity">
    <text evidence="4">Belongs to the PsaE family.</text>
</comment>
<keyword evidence="5" id="KW-0602">Photosynthesis</keyword>
<keyword evidence="6" id="KW-0285">Flavoprotein</keyword>
<dbReference type="InterPro" id="IPR015409">
    <property type="entry name" value="Lactate_DH_C"/>
</dbReference>
<evidence type="ECO:0000256" key="9">
    <source>
        <dbReference type="ARBA" id="ARBA00023002"/>
    </source>
</evidence>
<dbReference type="GO" id="GO:0055085">
    <property type="term" value="P:transmembrane transport"/>
    <property type="evidence" value="ECO:0007669"/>
    <property type="project" value="InterPro"/>
</dbReference>
<dbReference type="InterPro" id="IPR016173">
    <property type="entry name" value="D-lactate_DH_C-sub2"/>
</dbReference>
<comment type="function">
    <text evidence="2">Stabilizes the interaction between PsaC and the PSI core, assists the docking of the ferredoxin to PSI and interacts with ferredoxin-NADP oxidoreductase.</text>
</comment>
<accession>A0A1Q9E9G1</accession>
<dbReference type="Pfam" id="PF01565">
    <property type="entry name" value="FAD_binding_4"/>
    <property type="match status" value="1"/>
</dbReference>
<evidence type="ECO:0000256" key="11">
    <source>
        <dbReference type="SAM" id="MobiDB-lite"/>
    </source>
</evidence>
<feature type="compositionally biased region" description="Acidic residues" evidence="11">
    <location>
        <begin position="1191"/>
        <end position="1202"/>
    </location>
</feature>
<evidence type="ECO:0000256" key="5">
    <source>
        <dbReference type="ARBA" id="ARBA00022531"/>
    </source>
</evidence>
<feature type="region of interest" description="Disordered" evidence="11">
    <location>
        <begin position="851"/>
        <end position="910"/>
    </location>
</feature>
<dbReference type="OrthoDB" id="5332616at2759"/>
<keyword evidence="7" id="KW-0274">FAD</keyword>
<feature type="domain" description="FAD-binding PCMH-type" evidence="13">
    <location>
        <begin position="100"/>
        <end position="283"/>
    </location>
</feature>
<dbReference type="InterPro" id="IPR006094">
    <property type="entry name" value="Oxid_FAD_bind_N"/>
</dbReference>
<feature type="compositionally biased region" description="Basic and acidic residues" evidence="11">
    <location>
        <begin position="1203"/>
        <end position="1221"/>
    </location>
</feature>
<dbReference type="InterPro" id="IPR008990">
    <property type="entry name" value="Elect_transpt_acc-like_dom_sf"/>
</dbReference>
<dbReference type="Gene3D" id="3.30.465.10">
    <property type="match status" value="1"/>
</dbReference>
<dbReference type="InterPro" id="IPR016164">
    <property type="entry name" value="FAD-linked_Oxase-like_C"/>
</dbReference>
<dbReference type="Pfam" id="PF09330">
    <property type="entry name" value="Lact-deh-memb"/>
    <property type="match status" value="1"/>
</dbReference>
<dbReference type="SUPFAM" id="SSF55103">
    <property type="entry name" value="FAD-linked oxidases, C-terminal domain"/>
    <property type="match status" value="1"/>
</dbReference>
<evidence type="ECO:0000256" key="2">
    <source>
        <dbReference type="ARBA" id="ARBA00001993"/>
    </source>
</evidence>
<dbReference type="GO" id="GO:0006089">
    <property type="term" value="P:lactate metabolic process"/>
    <property type="evidence" value="ECO:0007669"/>
    <property type="project" value="InterPro"/>
</dbReference>
<feature type="region of interest" description="Disordered" evidence="11">
    <location>
        <begin position="984"/>
        <end position="1017"/>
    </location>
</feature>
<dbReference type="PANTHER" id="PTHR43716">
    <property type="entry name" value="D-2-HYDROXYGLUTARATE DEHYDROGENASE, MITOCHONDRIAL"/>
    <property type="match status" value="1"/>
</dbReference>
<dbReference type="SUPFAM" id="SSF50090">
    <property type="entry name" value="Electron transport accessory proteins"/>
    <property type="match status" value="1"/>
</dbReference>
<proteinExistence type="inferred from homology"/>
<feature type="compositionally biased region" description="Basic and acidic residues" evidence="11">
    <location>
        <begin position="1145"/>
        <end position="1171"/>
    </location>
</feature>
<dbReference type="InterPro" id="IPR016167">
    <property type="entry name" value="FAD-bd_PCMH_sub1"/>
</dbReference>
<dbReference type="AlphaFoldDB" id="A0A1Q9E9G1"/>
<dbReference type="InterPro" id="IPR003375">
    <property type="entry name" value="PSI_PsaE"/>
</dbReference>
<dbReference type="GO" id="GO:0071949">
    <property type="term" value="F:FAD binding"/>
    <property type="evidence" value="ECO:0007669"/>
    <property type="project" value="InterPro"/>
</dbReference>
<dbReference type="InterPro" id="IPR016169">
    <property type="entry name" value="FAD-bd_PCMH_sub2"/>
</dbReference>